<dbReference type="Pfam" id="PF00581">
    <property type="entry name" value="Rhodanese"/>
    <property type="match status" value="1"/>
</dbReference>
<gene>
    <name evidence="3" type="ORF">HNQ60_001944</name>
</gene>
<keyword evidence="4" id="KW-1185">Reference proteome</keyword>
<dbReference type="CDD" id="cd00158">
    <property type="entry name" value="RHOD"/>
    <property type="match status" value="1"/>
</dbReference>
<protein>
    <submittedName>
        <fullName evidence="3">Rhodanese-related sulfurtransferase</fullName>
    </submittedName>
</protein>
<keyword evidence="1" id="KW-1133">Transmembrane helix</keyword>
<keyword evidence="1" id="KW-0812">Transmembrane</keyword>
<evidence type="ECO:0000256" key="1">
    <source>
        <dbReference type="SAM" id="Phobius"/>
    </source>
</evidence>
<dbReference type="PANTHER" id="PTHR43031">
    <property type="entry name" value="FAD-DEPENDENT OXIDOREDUCTASE"/>
    <property type="match status" value="1"/>
</dbReference>
<dbReference type="InterPro" id="IPR050229">
    <property type="entry name" value="GlpE_sulfurtransferase"/>
</dbReference>
<organism evidence="3 4">
    <name type="scientific">Povalibacter uvarum</name>
    <dbReference type="NCBI Taxonomy" id="732238"/>
    <lineage>
        <taxon>Bacteria</taxon>
        <taxon>Pseudomonadati</taxon>
        <taxon>Pseudomonadota</taxon>
        <taxon>Gammaproteobacteria</taxon>
        <taxon>Steroidobacterales</taxon>
        <taxon>Steroidobacteraceae</taxon>
        <taxon>Povalibacter</taxon>
    </lineage>
</organism>
<sequence length="148" mass="15974">MSRFLEYTTNHPFLIAAAAILAVLAIVIEIRERAKGSSLIATGDAVRLANSGALVLDVRDAGEYETGHIIDSRNIPAKEVAERAGESLKKFKEKPVIVICENGFASASAVKALRTLGFSKVATLRGGLRTWRQENLPLVKGKKDAKQS</sequence>
<keyword evidence="3" id="KW-0808">Transferase</keyword>
<dbReference type="PROSITE" id="PS50206">
    <property type="entry name" value="RHODANESE_3"/>
    <property type="match status" value="1"/>
</dbReference>
<dbReference type="Gene3D" id="3.40.250.10">
    <property type="entry name" value="Rhodanese-like domain"/>
    <property type="match status" value="1"/>
</dbReference>
<feature type="transmembrane region" description="Helical" evidence="1">
    <location>
        <begin position="12"/>
        <end position="30"/>
    </location>
</feature>
<dbReference type="GO" id="GO:0016740">
    <property type="term" value="F:transferase activity"/>
    <property type="evidence" value="ECO:0007669"/>
    <property type="project" value="UniProtKB-KW"/>
</dbReference>
<accession>A0A841HJU3</accession>
<dbReference type="SUPFAM" id="SSF52821">
    <property type="entry name" value="Rhodanese/Cell cycle control phosphatase"/>
    <property type="match status" value="1"/>
</dbReference>
<evidence type="ECO:0000313" key="4">
    <source>
        <dbReference type="Proteomes" id="UP000588068"/>
    </source>
</evidence>
<dbReference type="AlphaFoldDB" id="A0A841HJU3"/>
<dbReference type="RefSeq" id="WP_184331081.1">
    <property type="nucleotide sequence ID" value="NZ_JACHHZ010000002.1"/>
</dbReference>
<proteinExistence type="predicted"/>
<evidence type="ECO:0000313" key="3">
    <source>
        <dbReference type="EMBL" id="MBB6093066.1"/>
    </source>
</evidence>
<feature type="domain" description="Rhodanese" evidence="2">
    <location>
        <begin position="49"/>
        <end position="140"/>
    </location>
</feature>
<dbReference type="SMART" id="SM00450">
    <property type="entry name" value="RHOD"/>
    <property type="match status" value="1"/>
</dbReference>
<dbReference type="InterPro" id="IPR036873">
    <property type="entry name" value="Rhodanese-like_dom_sf"/>
</dbReference>
<reference evidence="3 4" key="1">
    <citation type="submission" date="2020-08" db="EMBL/GenBank/DDBJ databases">
        <title>Genomic Encyclopedia of Type Strains, Phase IV (KMG-IV): sequencing the most valuable type-strain genomes for metagenomic binning, comparative biology and taxonomic classification.</title>
        <authorList>
            <person name="Goeker M."/>
        </authorList>
    </citation>
    <scope>NUCLEOTIDE SEQUENCE [LARGE SCALE GENOMIC DNA]</scope>
    <source>
        <strain evidence="3 4">DSM 26723</strain>
    </source>
</reference>
<name>A0A841HJU3_9GAMM</name>
<comment type="caution">
    <text evidence="3">The sequence shown here is derived from an EMBL/GenBank/DDBJ whole genome shotgun (WGS) entry which is preliminary data.</text>
</comment>
<dbReference type="Proteomes" id="UP000588068">
    <property type="component" value="Unassembled WGS sequence"/>
</dbReference>
<evidence type="ECO:0000259" key="2">
    <source>
        <dbReference type="PROSITE" id="PS50206"/>
    </source>
</evidence>
<dbReference type="EMBL" id="JACHHZ010000002">
    <property type="protein sequence ID" value="MBB6093066.1"/>
    <property type="molecule type" value="Genomic_DNA"/>
</dbReference>
<dbReference type="PANTHER" id="PTHR43031:SF18">
    <property type="entry name" value="RHODANESE-RELATED SULFURTRANSFERASES"/>
    <property type="match status" value="1"/>
</dbReference>
<dbReference type="InterPro" id="IPR001763">
    <property type="entry name" value="Rhodanese-like_dom"/>
</dbReference>
<keyword evidence="1" id="KW-0472">Membrane</keyword>